<comment type="caution">
    <text evidence="2">The sequence shown here is derived from an EMBL/GenBank/DDBJ whole genome shotgun (WGS) entry which is preliminary data.</text>
</comment>
<evidence type="ECO:0000313" key="3">
    <source>
        <dbReference type="Proteomes" id="UP000307087"/>
    </source>
</evidence>
<gene>
    <name evidence="2" type="ORF">E9934_02660</name>
</gene>
<evidence type="ECO:0000259" key="1">
    <source>
        <dbReference type="Pfam" id="PF01593"/>
    </source>
</evidence>
<organism evidence="2 3">
    <name type="scientific">Nocardioides caeni</name>
    <dbReference type="NCBI Taxonomy" id="574700"/>
    <lineage>
        <taxon>Bacteria</taxon>
        <taxon>Bacillati</taxon>
        <taxon>Actinomycetota</taxon>
        <taxon>Actinomycetes</taxon>
        <taxon>Propionibacteriales</taxon>
        <taxon>Nocardioidaceae</taxon>
        <taxon>Nocardioides</taxon>
    </lineage>
</organism>
<dbReference type="PANTHER" id="PTHR43734">
    <property type="entry name" value="PHYTOENE DESATURASE"/>
    <property type="match status" value="1"/>
</dbReference>
<sequence>MARIIVIGAGLGGLASAARLAKQGHDVALLEASDRLGGAIAPVEQDGFTWDGGPTSTLLPAALRDLFRKTGRPLETELGADLEPMPVLREHRFADGTSVQLPGGSRAAQITAFDELGAGLGEKWVSHVDRYAEVWERLRKHYVEAPWHPDRPDGVPRELAELFAIRETLHKRLRHDFRDERLALVAGFPHVNAGHDLRNVPSWAGVDVYLEQCFGGWRVPGGFRRVRDLLAARMATRKVTVRTGVRVEDLVVRDGRVAGVRTDEGDADADQVVVAIDPRRLPALARHVERTMPAIPPVVSHLGLAGEIPEITQDVVIHAEPMIIVRPNGTAPDGHTAWTLHGRGKIAEDLLTALARHKIDVRDRIVSQVDLSPREQVERWNGSPMGVLWQGRSTVRHRLGPATPIAGVYVAGAHGAPGAGVPMVTQSAALVAQLIGPA</sequence>
<dbReference type="Gene3D" id="3.50.50.60">
    <property type="entry name" value="FAD/NAD(P)-binding domain"/>
    <property type="match status" value="2"/>
</dbReference>
<dbReference type="EMBL" id="STGW01000001">
    <property type="protein sequence ID" value="THV18533.1"/>
    <property type="molecule type" value="Genomic_DNA"/>
</dbReference>
<dbReference type="PANTHER" id="PTHR43734:SF1">
    <property type="entry name" value="PHYTOENE DESATURASE"/>
    <property type="match status" value="1"/>
</dbReference>
<dbReference type="AlphaFoldDB" id="A0A4S8NNN1"/>
<name>A0A4S8NNN1_9ACTN</name>
<dbReference type="OrthoDB" id="9774675at2"/>
<protein>
    <submittedName>
        <fullName evidence="2">FAD-binding protein</fullName>
    </submittedName>
</protein>
<proteinExistence type="predicted"/>
<dbReference type="InterPro" id="IPR002937">
    <property type="entry name" value="Amino_oxidase"/>
</dbReference>
<keyword evidence="3" id="KW-1185">Reference proteome</keyword>
<evidence type="ECO:0000313" key="2">
    <source>
        <dbReference type="EMBL" id="THV18533.1"/>
    </source>
</evidence>
<dbReference type="Pfam" id="PF01593">
    <property type="entry name" value="Amino_oxidase"/>
    <property type="match status" value="1"/>
</dbReference>
<dbReference type="Proteomes" id="UP000307087">
    <property type="component" value="Unassembled WGS sequence"/>
</dbReference>
<reference evidence="2 3" key="1">
    <citation type="journal article" date="2009" name="Int. J. Syst. Evol. Microbiol.">
        <title>Nocardioides caeni sp. nov., isolated from wastewater.</title>
        <authorList>
            <person name="Yoon J.H."/>
            <person name="Kang S.J."/>
            <person name="Park S."/>
            <person name="Kim W."/>
            <person name="Oh T.K."/>
        </authorList>
    </citation>
    <scope>NUCLEOTIDE SEQUENCE [LARGE SCALE GENOMIC DNA]</scope>
    <source>
        <strain evidence="2 3">DSM 23134</strain>
    </source>
</reference>
<feature type="domain" description="Amine oxidase" evidence="1">
    <location>
        <begin position="11"/>
        <end position="435"/>
    </location>
</feature>
<accession>A0A4S8NNN1</accession>
<dbReference type="SUPFAM" id="SSF51905">
    <property type="entry name" value="FAD/NAD(P)-binding domain"/>
    <property type="match status" value="1"/>
</dbReference>
<dbReference type="GO" id="GO:0016491">
    <property type="term" value="F:oxidoreductase activity"/>
    <property type="evidence" value="ECO:0007669"/>
    <property type="project" value="InterPro"/>
</dbReference>
<dbReference type="RefSeq" id="WP_136561247.1">
    <property type="nucleotide sequence ID" value="NZ_BAABLS010000002.1"/>
</dbReference>
<dbReference type="InterPro" id="IPR036188">
    <property type="entry name" value="FAD/NAD-bd_sf"/>
</dbReference>